<comment type="caution">
    <text evidence="3">The sequence shown here is derived from an EMBL/GenBank/DDBJ whole genome shotgun (WGS) entry which is preliminary data.</text>
</comment>
<dbReference type="EMBL" id="JAAGWH010000017">
    <property type="protein sequence ID" value="NEK94221.1"/>
    <property type="molecule type" value="Genomic_DNA"/>
</dbReference>
<keyword evidence="4" id="KW-1185">Reference proteome</keyword>
<proteinExistence type="predicted"/>
<organism evidence="3 5">
    <name type="scientific">Modestobacter muralis</name>
    <dbReference type="NCBI Taxonomy" id="1608614"/>
    <lineage>
        <taxon>Bacteria</taxon>
        <taxon>Bacillati</taxon>
        <taxon>Actinomycetota</taxon>
        <taxon>Actinomycetes</taxon>
        <taxon>Geodermatophilales</taxon>
        <taxon>Geodermatophilaceae</taxon>
        <taxon>Modestobacter</taxon>
    </lineage>
</organism>
<evidence type="ECO:0000256" key="1">
    <source>
        <dbReference type="SAM" id="MobiDB-lite"/>
    </source>
</evidence>
<accession>A0A6P0H706</accession>
<sequence length="365" mass="40084">MLSSPAVPLTVDEPGRRRLGLLTTAELTASGTTRTEIASAVRRGTWVRLRPGVLVTAADLAEVERTGRRPGLDALAATAALGRPSAVLSGATAAWVWGLPRPRTAEPTVELTDPHRWRRGHGWLMTRALLPDDEVTVRGAYRVTTAARTLVDVARSWPEVHAVAAVDAALLRGLTDRDELARVLERQAIVPGIPRSVRAVALSDERAESWLETYGRLTFAALGLPPFVPQVELWVDRRLIKVVDGWYPEAALAVEFDGRVKYRRPAYGRTPEEELWREKRDEDLLRSLGVQFVRVAADDLGSGRQSLDQRVRRSLTRPGPTASGFRAVPRVIGRVRTGDHGDDGWLPRVDDRVGVSGGLTNPRQG</sequence>
<reference evidence="2 4" key="1">
    <citation type="submission" date="2020-01" db="EMBL/GenBank/DDBJ databases">
        <title>the WGS Modestobacter muralis CPCC 204518.</title>
        <authorList>
            <person name="Jiang Z."/>
        </authorList>
    </citation>
    <scope>NUCLEOTIDE SEQUENCE [LARGE SCALE GENOMIC DNA]</scope>
    <source>
        <strain evidence="2 4">DSM 100205</strain>
    </source>
</reference>
<dbReference type="EMBL" id="JAAGWB010000017">
    <property type="protein sequence ID" value="NEN50989.1"/>
    <property type="molecule type" value="Genomic_DNA"/>
</dbReference>
<name>A0A6P0H706_9ACTN</name>
<dbReference type="AlphaFoldDB" id="A0A6P0H706"/>
<gene>
    <name evidence="3" type="ORF">G3R41_08550</name>
    <name evidence="2" type="ORF">GCU67_08545</name>
</gene>
<evidence type="ECO:0000313" key="4">
    <source>
        <dbReference type="Proteomes" id="UP000468828"/>
    </source>
</evidence>
<dbReference type="Proteomes" id="UP000468828">
    <property type="component" value="Unassembled WGS sequence"/>
</dbReference>
<reference evidence="3 5" key="2">
    <citation type="submission" date="2020-02" db="EMBL/GenBank/DDBJ databases">
        <title>The WGS of Modestobacter muralis DSM 100205.</title>
        <authorList>
            <person name="Jiang Z."/>
        </authorList>
    </citation>
    <scope>NUCLEOTIDE SEQUENCE [LARGE SCALE GENOMIC DNA]</scope>
    <source>
        <strain evidence="3 5">DSM 100205</strain>
    </source>
</reference>
<feature type="compositionally biased region" description="Basic and acidic residues" evidence="1">
    <location>
        <begin position="342"/>
        <end position="353"/>
    </location>
</feature>
<evidence type="ECO:0000313" key="2">
    <source>
        <dbReference type="EMBL" id="NEK94221.1"/>
    </source>
</evidence>
<feature type="region of interest" description="Disordered" evidence="1">
    <location>
        <begin position="342"/>
        <end position="365"/>
    </location>
</feature>
<evidence type="ECO:0000313" key="3">
    <source>
        <dbReference type="EMBL" id="NEN50989.1"/>
    </source>
</evidence>
<dbReference type="Proteomes" id="UP000471152">
    <property type="component" value="Unassembled WGS sequence"/>
</dbReference>
<protein>
    <submittedName>
        <fullName evidence="3">Type IV toxin-antitoxin system AbiEi family antitoxin domain-containing protein</fullName>
    </submittedName>
</protein>
<evidence type="ECO:0000313" key="5">
    <source>
        <dbReference type="Proteomes" id="UP000471152"/>
    </source>
</evidence>
<dbReference type="RefSeq" id="WP_163610682.1">
    <property type="nucleotide sequence ID" value="NZ_JAAGWB010000017.1"/>
</dbReference>